<evidence type="ECO:0000313" key="3">
    <source>
        <dbReference type="Proteomes" id="UP000622317"/>
    </source>
</evidence>
<feature type="transmembrane region" description="Helical" evidence="1">
    <location>
        <begin position="70"/>
        <end position="89"/>
    </location>
</feature>
<keyword evidence="1" id="KW-0472">Membrane</keyword>
<protein>
    <submittedName>
        <fullName evidence="2">Uncharacterized protein</fullName>
    </submittedName>
</protein>
<dbReference type="Proteomes" id="UP000622317">
    <property type="component" value="Unassembled WGS sequence"/>
</dbReference>
<dbReference type="AlphaFoldDB" id="A0A927FDF2"/>
<dbReference type="EMBL" id="JACYFG010000060">
    <property type="protein sequence ID" value="MBD5782320.1"/>
    <property type="molecule type" value="Genomic_DNA"/>
</dbReference>
<comment type="caution">
    <text evidence="2">The sequence shown here is derived from an EMBL/GenBank/DDBJ whole genome shotgun (WGS) entry which is preliminary data.</text>
</comment>
<sequence>MNPDKYQELIVKRAVKAANKKRDRTRRDLDLGTLRDLKVATASPFSRILVGSIGSALLGTMIYLQLADGFSWLLSLLAGIGLYFLVVAIRGRKKRISEIENAMDFVDVGGSLVEAVIENIDFSIDL</sequence>
<evidence type="ECO:0000313" key="2">
    <source>
        <dbReference type="EMBL" id="MBD5782320.1"/>
    </source>
</evidence>
<reference evidence="2" key="1">
    <citation type="submission" date="2020-09" db="EMBL/GenBank/DDBJ databases">
        <title>Pelagicoccus enzymogenes sp. nov. with an EPS production, isolated from marine sediment.</title>
        <authorList>
            <person name="Feng X."/>
        </authorList>
    </citation>
    <scope>NUCLEOTIDE SEQUENCE</scope>
    <source>
        <strain evidence="2">NFK12</strain>
    </source>
</reference>
<name>A0A927FDF2_9BACT</name>
<keyword evidence="1" id="KW-1133">Transmembrane helix</keyword>
<feature type="transmembrane region" description="Helical" evidence="1">
    <location>
        <begin position="45"/>
        <end position="64"/>
    </location>
</feature>
<accession>A0A927FDF2</accession>
<keyword evidence="3" id="KW-1185">Reference proteome</keyword>
<dbReference type="RefSeq" id="WP_191619399.1">
    <property type="nucleotide sequence ID" value="NZ_JACYFG010000060.1"/>
</dbReference>
<keyword evidence="1" id="KW-0812">Transmembrane</keyword>
<gene>
    <name evidence="2" type="ORF">IEN85_22665</name>
</gene>
<proteinExistence type="predicted"/>
<evidence type="ECO:0000256" key="1">
    <source>
        <dbReference type="SAM" id="Phobius"/>
    </source>
</evidence>
<organism evidence="2 3">
    <name type="scientific">Pelagicoccus enzymogenes</name>
    <dbReference type="NCBI Taxonomy" id="2773457"/>
    <lineage>
        <taxon>Bacteria</taxon>
        <taxon>Pseudomonadati</taxon>
        <taxon>Verrucomicrobiota</taxon>
        <taxon>Opitutia</taxon>
        <taxon>Puniceicoccales</taxon>
        <taxon>Pelagicoccaceae</taxon>
        <taxon>Pelagicoccus</taxon>
    </lineage>
</organism>